<dbReference type="KEGG" id="tep:TepRe1_0858"/>
<keyword evidence="7" id="KW-0282">Flagellum</keyword>
<comment type="similarity">
    <text evidence="2 6">Belongs to the FliS family.</text>
</comment>
<keyword evidence="7" id="KW-0966">Cell projection</keyword>
<dbReference type="Gene3D" id="1.20.120.340">
    <property type="entry name" value="Flagellar protein FliS"/>
    <property type="match status" value="1"/>
</dbReference>
<dbReference type="PIRSF" id="PIRSF039090">
    <property type="entry name" value="Flis"/>
    <property type="match status" value="1"/>
</dbReference>
<keyword evidence="5" id="KW-0143">Chaperone</keyword>
<evidence type="ECO:0000256" key="5">
    <source>
        <dbReference type="ARBA" id="ARBA00023186"/>
    </source>
</evidence>
<dbReference type="KEGG" id="tae:TepiRe1_0927"/>
<dbReference type="PANTHER" id="PTHR34773">
    <property type="entry name" value="FLAGELLAR SECRETION CHAPERONE FLIS"/>
    <property type="match status" value="1"/>
</dbReference>
<organism evidence="7 8">
    <name type="scientific">Tepidanaerobacter acetatoxydans (strain DSM 21804 / JCM 16047 / Re1)</name>
    <dbReference type="NCBI Taxonomy" id="1209989"/>
    <lineage>
        <taxon>Bacteria</taxon>
        <taxon>Bacillati</taxon>
        <taxon>Bacillota</taxon>
        <taxon>Clostridia</taxon>
        <taxon>Thermosediminibacterales</taxon>
        <taxon>Tepidanaerobacteraceae</taxon>
        <taxon>Tepidanaerobacter</taxon>
    </lineage>
</organism>
<dbReference type="GO" id="GO:0044780">
    <property type="term" value="P:bacterial-type flagellum assembly"/>
    <property type="evidence" value="ECO:0007669"/>
    <property type="project" value="InterPro"/>
</dbReference>
<accession>L0S1J3</accession>
<dbReference type="Pfam" id="PF02561">
    <property type="entry name" value="FliS"/>
    <property type="match status" value="1"/>
</dbReference>
<dbReference type="OrthoDB" id="1524959at2"/>
<protein>
    <recommendedName>
        <fullName evidence="6">Flagellar secretion chaperone FliS</fullName>
    </recommendedName>
</protein>
<dbReference type="Proteomes" id="UP000010802">
    <property type="component" value="Chromosome"/>
</dbReference>
<dbReference type="STRING" id="1209989.TepRe1_0858"/>
<accession>F4LXD1</accession>
<dbReference type="NCBIfam" id="TIGR00208">
    <property type="entry name" value="fliS"/>
    <property type="match status" value="1"/>
</dbReference>
<name>F4LXD1_TEPAE</name>
<dbReference type="InterPro" id="IPR036584">
    <property type="entry name" value="FliS_sf"/>
</dbReference>
<keyword evidence="3 6" id="KW-0963">Cytoplasm</keyword>
<dbReference type="RefSeq" id="WP_013777956.1">
    <property type="nucleotide sequence ID" value="NC_015519.1"/>
</dbReference>
<dbReference type="AlphaFoldDB" id="F4LXD1"/>
<dbReference type="GO" id="GO:0005829">
    <property type="term" value="C:cytosol"/>
    <property type="evidence" value="ECO:0007669"/>
    <property type="project" value="UniProtKB-SubCell"/>
</dbReference>
<dbReference type="HOGENOM" id="CLU_080373_3_2_9"/>
<dbReference type="SUPFAM" id="SSF101116">
    <property type="entry name" value="Flagellar export chaperone FliS"/>
    <property type="match status" value="1"/>
</dbReference>
<keyword evidence="4 6" id="KW-1005">Bacterial flagellum biogenesis</keyword>
<dbReference type="EMBL" id="HF563609">
    <property type="protein sequence ID" value="CCP25647.1"/>
    <property type="molecule type" value="Genomic_DNA"/>
</dbReference>
<reference evidence="8" key="1">
    <citation type="journal article" date="2013" name="Genome Announc.">
        <title>First genome sequence of a syntrophic acetate-oxidizing bacterium, Tepidanaerobacter acetatoxydans strain Re1.</title>
        <authorList>
            <person name="Manzoor S."/>
            <person name="Bongcam-Rudloff E."/>
            <person name="Schnurer A."/>
            <person name="Muller B."/>
        </authorList>
    </citation>
    <scope>NUCLEOTIDE SEQUENCE [LARGE SCALE GENOMIC DNA]</scope>
    <source>
        <strain evidence="8">Re1</strain>
    </source>
</reference>
<dbReference type="eggNOG" id="COG1516">
    <property type="taxonomic scope" value="Bacteria"/>
</dbReference>
<proteinExistence type="inferred from homology"/>
<evidence type="ECO:0000313" key="8">
    <source>
        <dbReference type="Proteomes" id="UP000010802"/>
    </source>
</evidence>
<dbReference type="CDD" id="cd16098">
    <property type="entry name" value="FliS"/>
    <property type="match status" value="1"/>
</dbReference>
<gene>
    <name evidence="7" type="ordered locus">TEPIRE1_0927</name>
</gene>
<comment type="subcellular location">
    <subcellularLocation>
        <location evidence="1 6">Cytoplasm</location>
        <location evidence="1 6">Cytosol</location>
    </subcellularLocation>
</comment>
<keyword evidence="8" id="KW-1185">Reference proteome</keyword>
<sequence>MINSNAYEQYRYNSIMSASPERLMIMLFEGAIKFVKLARKNIAEDDIASANYNISRAQDIIAELECSLDMSYDLSENLMEIYGFLYGQLVDANVKKDINTLDIVESMLSELKDTWGEACLKLKKNA</sequence>
<evidence type="ECO:0000256" key="1">
    <source>
        <dbReference type="ARBA" id="ARBA00004514"/>
    </source>
</evidence>
<evidence type="ECO:0000256" key="6">
    <source>
        <dbReference type="PIRNR" id="PIRNR039090"/>
    </source>
</evidence>
<dbReference type="PATRIC" id="fig|1209989.3.peg.1028"/>
<dbReference type="InterPro" id="IPR003713">
    <property type="entry name" value="FliS"/>
</dbReference>
<evidence type="ECO:0000313" key="7">
    <source>
        <dbReference type="EMBL" id="CCP25647.1"/>
    </source>
</evidence>
<dbReference type="GO" id="GO:0071973">
    <property type="term" value="P:bacterial-type flagellum-dependent cell motility"/>
    <property type="evidence" value="ECO:0007669"/>
    <property type="project" value="TreeGrafter"/>
</dbReference>
<evidence type="ECO:0000256" key="2">
    <source>
        <dbReference type="ARBA" id="ARBA00008787"/>
    </source>
</evidence>
<evidence type="ECO:0000256" key="4">
    <source>
        <dbReference type="ARBA" id="ARBA00022795"/>
    </source>
</evidence>
<keyword evidence="7" id="KW-0969">Cilium</keyword>
<dbReference type="PANTHER" id="PTHR34773:SF1">
    <property type="entry name" value="FLAGELLAR SECRETION CHAPERONE FLIS"/>
    <property type="match status" value="1"/>
</dbReference>
<evidence type="ECO:0000256" key="3">
    <source>
        <dbReference type="ARBA" id="ARBA00022490"/>
    </source>
</evidence>